<evidence type="ECO:0000313" key="6">
    <source>
        <dbReference type="EMBL" id="SFC48845.1"/>
    </source>
</evidence>
<proteinExistence type="inferred from homology"/>
<dbReference type="InterPro" id="IPR038488">
    <property type="entry name" value="Integrase_DNA-bd_sf"/>
</dbReference>
<evidence type="ECO:0000313" key="7">
    <source>
        <dbReference type="Proteomes" id="UP000199046"/>
    </source>
</evidence>
<dbReference type="Gene3D" id="1.10.443.10">
    <property type="entry name" value="Intergrase catalytic core"/>
    <property type="match status" value="1"/>
</dbReference>
<accession>A0A1I1JKG3</accession>
<feature type="domain" description="Tyr recombinase" evidence="5">
    <location>
        <begin position="207"/>
        <end position="385"/>
    </location>
</feature>
<keyword evidence="4" id="KW-0233">DNA recombination</keyword>
<dbReference type="GO" id="GO:0003677">
    <property type="term" value="F:DNA binding"/>
    <property type="evidence" value="ECO:0007669"/>
    <property type="project" value="UniProtKB-KW"/>
</dbReference>
<gene>
    <name evidence="6" type="ORF">SAMN05421848_1609</name>
</gene>
<dbReference type="PANTHER" id="PTHR30629">
    <property type="entry name" value="PROPHAGE INTEGRASE"/>
    <property type="match status" value="1"/>
</dbReference>
<comment type="similarity">
    <text evidence="1">Belongs to the 'phage' integrase family.</text>
</comment>
<evidence type="ECO:0000256" key="2">
    <source>
        <dbReference type="ARBA" id="ARBA00022908"/>
    </source>
</evidence>
<dbReference type="InterPro" id="IPR002104">
    <property type="entry name" value="Integrase_catalytic"/>
</dbReference>
<dbReference type="PROSITE" id="PS51898">
    <property type="entry name" value="TYR_RECOMBINASE"/>
    <property type="match status" value="1"/>
</dbReference>
<evidence type="ECO:0000256" key="1">
    <source>
        <dbReference type="ARBA" id="ARBA00008857"/>
    </source>
</evidence>
<dbReference type="Pfam" id="PF22022">
    <property type="entry name" value="Phage_int_M"/>
    <property type="match status" value="1"/>
</dbReference>
<keyword evidence="7" id="KW-1185">Reference proteome</keyword>
<evidence type="ECO:0000256" key="3">
    <source>
        <dbReference type="ARBA" id="ARBA00023125"/>
    </source>
</evidence>
<dbReference type="AlphaFoldDB" id="A0A1I1JKG3"/>
<dbReference type="InterPro" id="IPR010998">
    <property type="entry name" value="Integrase_recombinase_N"/>
</dbReference>
<dbReference type="InterPro" id="IPR053876">
    <property type="entry name" value="Phage_int_M"/>
</dbReference>
<dbReference type="EMBL" id="FOLY01000003">
    <property type="protein sequence ID" value="SFC48845.1"/>
    <property type="molecule type" value="Genomic_DNA"/>
</dbReference>
<dbReference type="Gene3D" id="3.30.160.390">
    <property type="entry name" value="Integrase, DNA-binding domain"/>
    <property type="match status" value="1"/>
</dbReference>
<organism evidence="6 7">
    <name type="scientific">Kushneria avicenniae</name>
    <dbReference type="NCBI Taxonomy" id="402385"/>
    <lineage>
        <taxon>Bacteria</taxon>
        <taxon>Pseudomonadati</taxon>
        <taxon>Pseudomonadota</taxon>
        <taxon>Gammaproteobacteria</taxon>
        <taxon>Oceanospirillales</taxon>
        <taxon>Halomonadaceae</taxon>
        <taxon>Kushneria</taxon>
    </lineage>
</organism>
<dbReference type="RefSeq" id="WP_090132727.1">
    <property type="nucleotide sequence ID" value="NZ_FOLY01000003.1"/>
</dbReference>
<dbReference type="InterPro" id="IPR025166">
    <property type="entry name" value="Integrase_DNA_bind_dom"/>
</dbReference>
<dbReference type="Pfam" id="PF13356">
    <property type="entry name" value="Arm-DNA-bind_3"/>
    <property type="match status" value="1"/>
</dbReference>
<keyword evidence="3" id="KW-0238">DNA-binding</keyword>
<dbReference type="GO" id="GO:0015074">
    <property type="term" value="P:DNA integration"/>
    <property type="evidence" value="ECO:0007669"/>
    <property type="project" value="UniProtKB-KW"/>
</dbReference>
<dbReference type="STRING" id="402385.SAMN05421848_1609"/>
<dbReference type="Gene3D" id="1.10.150.130">
    <property type="match status" value="1"/>
</dbReference>
<dbReference type="Proteomes" id="UP000199046">
    <property type="component" value="Unassembled WGS sequence"/>
</dbReference>
<keyword evidence="2" id="KW-0229">DNA integration</keyword>
<evidence type="ECO:0000259" key="5">
    <source>
        <dbReference type="PROSITE" id="PS51898"/>
    </source>
</evidence>
<dbReference type="OrthoDB" id="9795573at2"/>
<evidence type="ECO:0000256" key="4">
    <source>
        <dbReference type="ARBA" id="ARBA00023172"/>
    </source>
</evidence>
<sequence>MPLTIKKIQTAKPSDKTITLSDGDGLQLIVAPNGRKGWRFRYTRPDGSKKRNMMSFGSYPTVTLAEAREKASEARRLVSQGIDPAEHRRTEQEALENLDADHFRTLANEWHSGKAQQWKATSNRAKLSWSVLENHVFPYVGDRPIQSITPMDWLGILRRLEQQGKHEQKRRVHFFCRDIYRLAVVTGRVDSNPLADLGVALQRFKKGSMSHIGPEELPELVQAIENYRGNVLVKYGLKLLLLTAVRPGELRKAEWKEFDFDKALWRIPAERMKMGKEHKVPLPTQALDVLRDLHRITGHYNLLFPGRNDSTRPMSDMTWSMALKRMGFDGRHVPHGTRHTIATALKEMGYPGEWIEMQLSHKLPGIQGIYTHAEHMAPEQRPAMMQAWASYIFPSAKG</sequence>
<dbReference type="GO" id="GO:0006310">
    <property type="term" value="P:DNA recombination"/>
    <property type="evidence" value="ECO:0007669"/>
    <property type="project" value="UniProtKB-KW"/>
</dbReference>
<name>A0A1I1JKG3_9GAMM</name>
<dbReference type="Pfam" id="PF00589">
    <property type="entry name" value="Phage_integrase"/>
    <property type="match status" value="1"/>
</dbReference>
<reference evidence="7" key="1">
    <citation type="submission" date="2016-10" db="EMBL/GenBank/DDBJ databases">
        <authorList>
            <person name="Varghese N."/>
            <person name="Submissions S."/>
        </authorList>
    </citation>
    <scope>NUCLEOTIDE SEQUENCE [LARGE SCALE GENOMIC DNA]</scope>
    <source>
        <strain evidence="7">DSM 23439</strain>
    </source>
</reference>
<dbReference type="PANTHER" id="PTHR30629:SF2">
    <property type="entry name" value="PROPHAGE INTEGRASE INTS-RELATED"/>
    <property type="match status" value="1"/>
</dbReference>
<dbReference type="CDD" id="cd00801">
    <property type="entry name" value="INT_P4_C"/>
    <property type="match status" value="1"/>
</dbReference>
<dbReference type="InterPro" id="IPR011010">
    <property type="entry name" value="DNA_brk_join_enz"/>
</dbReference>
<dbReference type="SUPFAM" id="SSF56349">
    <property type="entry name" value="DNA breaking-rejoining enzymes"/>
    <property type="match status" value="1"/>
</dbReference>
<dbReference type="InterPro" id="IPR050808">
    <property type="entry name" value="Phage_Integrase"/>
</dbReference>
<protein>
    <submittedName>
        <fullName evidence="6">Integrase</fullName>
    </submittedName>
</protein>
<dbReference type="InterPro" id="IPR013762">
    <property type="entry name" value="Integrase-like_cat_sf"/>
</dbReference>